<reference evidence="2 3" key="2">
    <citation type="journal article" date="2014" name="J. Gen. Appl. Microbiol.">
        <title>The early diverging ascomycetous budding yeast Saitoella complicata has three histone deacetylases belonging to the Clr6, Hos2, and Rpd3 lineages.</title>
        <authorList>
            <person name="Nishida H."/>
            <person name="Matsumoto T."/>
            <person name="Kondo S."/>
            <person name="Hamamoto M."/>
            <person name="Yoshikawa H."/>
        </authorList>
    </citation>
    <scope>NUCLEOTIDE SEQUENCE [LARGE SCALE GENOMIC DNA]</scope>
    <source>
        <strain evidence="2 3">NRRL Y-17804</strain>
    </source>
</reference>
<keyword evidence="3" id="KW-1185">Reference proteome</keyword>
<dbReference type="AlphaFoldDB" id="A0A0E9NQY9"/>
<proteinExistence type="predicted"/>
<feature type="region of interest" description="Disordered" evidence="1">
    <location>
        <begin position="168"/>
        <end position="192"/>
    </location>
</feature>
<reference evidence="2 3" key="3">
    <citation type="journal article" date="2015" name="Genome Announc.">
        <title>Draft Genome Sequence of the Archiascomycetous Yeast Saitoella complicata.</title>
        <authorList>
            <person name="Yamauchi K."/>
            <person name="Kondo S."/>
            <person name="Hamamoto M."/>
            <person name="Takahashi Y."/>
            <person name="Ogura Y."/>
            <person name="Hayashi T."/>
            <person name="Nishida H."/>
        </authorList>
    </citation>
    <scope>NUCLEOTIDE SEQUENCE [LARGE SCALE GENOMIC DNA]</scope>
    <source>
        <strain evidence="2 3">NRRL Y-17804</strain>
    </source>
</reference>
<evidence type="ECO:0000313" key="3">
    <source>
        <dbReference type="Proteomes" id="UP000033140"/>
    </source>
</evidence>
<accession>A0A0E9NQY9</accession>
<comment type="caution">
    <text evidence="2">The sequence shown here is derived from an EMBL/GenBank/DDBJ whole genome shotgun (WGS) entry which is preliminary data.</text>
</comment>
<organism evidence="2 3">
    <name type="scientific">Saitoella complicata (strain BCRC 22490 / CBS 7301 / JCM 7358 / NBRC 10748 / NRRL Y-17804)</name>
    <dbReference type="NCBI Taxonomy" id="698492"/>
    <lineage>
        <taxon>Eukaryota</taxon>
        <taxon>Fungi</taxon>
        <taxon>Dikarya</taxon>
        <taxon>Ascomycota</taxon>
        <taxon>Taphrinomycotina</taxon>
        <taxon>Taphrinomycotina incertae sedis</taxon>
        <taxon>Saitoella</taxon>
    </lineage>
</organism>
<name>A0A0E9NQY9_SAICN</name>
<feature type="region of interest" description="Disordered" evidence="1">
    <location>
        <begin position="1"/>
        <end position="20"/>
    </location>
</feature>
<sequence>MWMIGKTGELTNREKGSDGLLNSSSRRSLWRTAQVKNAPVSLAMNRRYIAREVFEIKEKKRDLRLESEDGFVVLVSVLEDVCCFVCRELQSTLLHGHSAHKPLQRRMRTGPQAADLGEDWICVGSFRDRPSRNSLDFPNLSTTRPVLVHEHTSPTFWKLATGSCRVGDTRNAGRGDQGSGGEAGSSEGNSLGLSRRRDSHGLIIAYSSLVLLAARCVAGPGAATLS</sequence>
<reference evidence="2 3" key="1">
    <citation type="journal article" date="2011" name="J. Gen. Appl. Microbiol.">
        <title>Draft genome sequencing of the enigmatic yeast Saitoella complicata.</title>
        <authorList>
            <person name="Nishida H."/>
            <person name="Hamamoto M."/>
            <person name="Sugiyama J."/>
        </authorList>
    </citation>
    <scope>NUCLEOTIDE SEQUENCE [LARGE SCALE GENOMIC DNA]</scope>
    <source>
        <strain evidence="2 3">NRRL Y-17804</strain>
    </source>
</reference>
<gene>
    <name evidence="2" type="ORF">G7K_6354-t1</name>
</gene>
<dbReference type="EMBL" id="BACD03000064">
    <property type="protein sequence ID" value="GAO52274.1"/>
    <property type="molecule type" value="Genomic_DNA"/>
</dbReference>
<protein>
    <submittedName>
        <fullName evidence="2">Uncharacterized protein</fullName>
    </submittedName>
</protein>
<evidence type="ECO:0000313" key="2">
    <source>
        <dbReference type="EMBL" id="GAO52274.1"/>
    </source>
</evidence>
<evidence type="ECO:0000256" key="1">
    <source>
        <dbReference type="SAM" id="MobiDB-lite"/>
    </source>
</evidence>
<dbReference type="Proteomes" id="UP000033140">
    <property type="component" value="Unassembled WGS sequence"/>
</dbReference>